<evidence type="ECO:0000313" key="3">
    <source>
        <dbReference type="Proteomes" id="UP000317977"/>
    </source>
</evidence>
<dbReference type="Proteomes" id="UP000317977">
    <property type="component" value="Unassembled WGS sequence"/>
</dbReference>
<proteinExistence type="predicted"/>
<comment type="caution">
    <text evidence="2">The sequence shown here is derived from an EMBL/GenBank/DDBJ whole genome shotgun (WGS) entry which is preliminary data.</text>
</comment>
<evidence type="ECO:0000313" key="2">
    <source>
        <dbReference type="EMBL" id="TWU46713.1"/>
    </source>
</evidence>
<dbReference type="InterPro" id="IPR011453">
    <property type="entry name" value="DUF1559"/>
</dbReference>
<evidence type="ECO:0000259" key="1">
    <source>
        <dbReference type="Pfam" id="PF07596"/>
    </source>
</evidence>
<feature type="domain" description="DUF1559" evidence="1">
    <location>
        <begin position="22"/>
        <end position="337"/>
    </location>
</feature>
<dbReference type="PANTHER" id="PTHR30093">
    <property type="entry name" value="GENERAL SECRETION PATHWAY PROTEIN G"/>
    <property type="match status" value="1"/>
</dbReference>
<keyword evidence="3" id="KW-1185">Reference proteome</keyword>
<dbReference type="NCBIfam" id="TIGR04294">
    <property type="entry name" value="pre_pil_HX9DG"/>
    <property type="match status" value="1"/>
</dbReference>
<reference evidence="2 3" key="1">
    <citation type="submission" date="2019-02" db="EMBL/GenBank/DDBJ databases">
        <title>Deep-cultivation of Planctomycetes and their phenomic and genomic characterization uncovers novel biology.</title>
        <authorList>
            <person name="Wiegand S."/>
            <person name="Jogler M."/>
            <person name="Boedeker C."/>
            <person name="Pinto D."/>
            <person name="Vollmers J."/>
            <person name="Rivas-Marin E."/>
            <person name="Kohn T."/>
            <person name="Peeters S.H."/>
            <person name="Heuer A."/>
            <person name="Rast P."/>
            <person name="Oberbeckmann S."/>
            <person name="Bunk B."/>
            <person name="Jeske O."/>
            <person name="Meyerdierks A."/>
            <person name="Storesund J.E."/>
            <person name="Kallscheuer N."/>
            <person name="Luecker S."/>
            <person name="Lage O.M."/>
            <person name="Pohl T."/>
            <person name="Merkel B.J."/>
            <person name="Hornburger P."/>
            <person name="Mueller R.-W."/>
            <person name="Bruemmer F."/>
            <person name="Labrenz M."/>
            <person name="Spormann A.M."/>
            <person name="Op Den Camp H."/>
            <person name="Overmann J."/>
            <person name="Amann R."/>
            <person name="Jetten M.S.M."/>
            <person name="Mascher T."/>
            <person name="Medema M.H."/>
            <person name="Devos D.P."/>
            <person name="Kaster A.-K."/>
            <person name="Ovreas L."/>
            <person name="Rohde M."/>
            <person name="Galperin M.Y."/>
            <person name="Jogler C."/>
        </authorList>
    </citation>
    <scope>NUCLEOTIDE SEQUENCE [LARGE SCALE GENOMIC DNA]</scope>
    <source>
        <strain evidence="2 3">Poly59</strain>
    </source>
</reference>
<protein>
    <recommendedName>
        <fullName evidence="1">DUF1559 domain-containing protein</fullName>
    </recommendedName>
</protein>
<dbReference type="PANTHER" id="PTHR30093:SF2">
    <property type="entry name" value="TYPE II SECRETION SYSTEM PROTEIN H"/>
    <property type="match status" value="1"/>
</dbReference>
<dbReference type="InterPro" id="IPR027558">
    <property type="entry name" value="Pre_pil_HX9DG_C"/>
</dbReference>
<gene>
    <name evidence="2" type="ORF">Poly59_56860</name>
</gene>
<dbReference type="EMBL" id="SJPX01000006">
    <property type="protein sequence ID" value="TWU46713.1"/>
    <property type="molecule type" value="Genomic_DNA"/>
</dbReference>
<organism evidence="2 3">
    <name type="scientific">Rubripirellula reticaptiva</name>
    <dbReference type="NCBI Taxonomy" id="2528013"/>
    <lineage>
        <taxon>Bacteria</taxon>
        <taxon>Pseudomonadati</taxon>
        <taxon>Planctomycetota</taxon>
        <taxon>Planctomycetia</taxon>
        <taxon>Pirellulales</taxon>
        <taxon>Pirellulaceae</taxon>
        <taxon>Rubripirellula</taxon>
    </lineage>
</organism>
<dbReference type="Gene3D" id="3.30.700.10">
    <property type="entry name" value="Glycoprotein, Type 4 Pilin"/>
    <property type="match status" value="1"/>
</dbReference>
<name>A0A5C6EAG8_9BACT</name>
<dbReference type="InterPro" id="IPR045584">
    <property type="entry name" value="Pilin-like"/>
</dbReference>
<dbReference type="SUPFAM" id="SSF54523">
    <property type="entry name" value="Pili subunits"/>
    <property type="match status" value="1"/>
</dbReference>
<dbReference type="AlphaFoldDB" id="A0A5C6EAG8"/>
<dbReference type="Pfam" id="PF07596">
    <property type="entry name" value="SBP_bac_10"/>
    <property type="match status" value="1"/>
</dbReference>
<sequence length="380" mass="40851">MELLVVIAIIGVLVGLLLPAVQAAREAARRMSCSNNFKQLGLGIHNYHSAFKQLPTHGTGTVEANAGNQWWQNTDVTNNMQLSVLVSMLPMIEQQGLWEQISNPSTVGGTWYAMGPTPDRITYTPWTLDIPTLRCPSDPGVGLPALGRTNYAACIGDSSDETAYGPWPNLRIVGMTRTRAQTAQSAHRGFFKPFDTTKFRDCLDGLSNTVAMGEIATYLGDKDKRAVLPNFTAGNNSGTMTVIRDNPKACEGTIDPLRPQFWTADSRGTRGRGYRWADAKTIFSGMVTILPPNSEICSRTNGDDLNLCGSASSYHQGGAHVLMGDGAVKFITDSIEAGNSRGGMVWNGGTGTQSPGSQSPFGLWGSLGTRASKEVIDTEI</sequence>
<accession>A0A5C6EAG8</accession>